<evidence type="ECO:0000313" key="3">
    <source>
        <dbReference type="Proteomes" id="UP000011717"/>
    </source>
</evidence>
<dbReference type="EMBL" id="AMRV01000009">
    <property type="protein sequence ID" value="EMD82147.1"/>
    <property type="molecule type" value="Genomic_DNA"/>
</dbReference>
<dbReference type="OrthoDB" id="9806326at2"/>
<dbReference type="PANTHER" id="PTHR40590">
    <property type="entry name" value="CYTOPLASMIC PROTEIN-RELATED"/>
    <property type="match status" value="1"/>
</dbReference>
<dbReference type="AlphaFoldDB" id="M2U2D9"/>
<dbReference type="PROSITE" id="PS51257">
    <property type="entry name" value="PROKAR_LIPOPROTEIN"/>
    <property type="match status" value="1"/>
</dbReference>
<sequence>MLKSLLNGAIGAALLSACAAAPTAAAPPTPAEAPQDANPALFLVEDEDTKIYLFGTIHILGEDKSWFHDQVEAAFQASDELIVEAVSPGDAELQKIVMAKAIDTDGPPLSETLSPEYHARLTAELQELGVPASGFEVMDPWFAGMNLSALTFAKLGMTAEGGVEARLQQAAADAGKPISGFETMEYQLGLFDSLPEAEQIAFLEQALDEMDQAETVAAGMVDAWRRGDLDALDKVVNDDMDDPVLRERILVGRNRDWAEKIEARMARPGTVFVAVGAGHLAGKDNVQSALAARGLSVRRME</sequence>
<evidence type="ECO:0000313" key="2">
    <source>
        <dbReference type="EMBL" id="EMD82147.1"/>
    </source>
</evidence>
<dbReference type="RefSeq" id="WP_008603279.1">
    <property type="nucleotide sequence ID" value="NZ_AMRV01000009.1"/>
</dbReference>
<evidence type="ECO:0000256" key="1">
    <source>
        <dbReference type="SAM" id="SignalP"/>
    </source>
</evidence>
<dbReference type="Proteomes" id="UP000011717">
    <property type="component" value="Unassembled WGS sequence"/>
</dbReference>
<feature type="signal peptide" evidence="1">
    <location>
        <begin position="1"/>
        <end position="19"/>
    </location>
</feature>
<reference evidence="2 3" key="1">
    <citation type="journal article" date="2013" name="Genome Announc.">
        <title>Draft Genome Sequence of Strain JLT2015T, Belonging to the Family Sphingomonadaceae of the Alphaproteobacteria.</title>
        <authorList>
            <person name="Tang K."/>
            <person name="Liu K."/>
            <person name="Li S."/>
            <person name="Jiao N."/>
        </authorList>
    </citation>
    <scope>NUCLEOTIDE SEQUENCE [LARGE SCALE GENOMIC DNA]</scope>
    <source>
        <strain evidence="2 3">JLT2015</strain>
    </source>
</reference>
<dbReference type="PANTHER" id="PTHR40590:SF1">
    <property type="entry name" value="CYTOPLASMIC PROTEIN"/>
    <property type="match status" value="1"/>
</dbReference>
<keyword evidence="1" id="KW-0732">Signal</keyword>
<keyword evidence="3" id="KW-1185">Reference proteome</keyword>
<dbReference type="CDD" id="cd14789">
    <property type="entry name" value="Tiki"/>
    <property type="match status" value="1"/>
</dbReference>
<organism evidence="2 3">
    <name type="scientific">Pacificimonas flava</name>
    <dbReference type="NCBI Taxonomy" id="1234595"/>
    <lineage>
        <taxon>Bacteria</taxon>
        <taxon>Pseudomonadati</taxon>
        <taxon>Pseudomonadota</taxon>
        <taxon>Alphaproteobacteria</taxon>
        <taxon>Sphingomonadales</taxon>
        <taxon>Sphingosinicellaceae</taxon>
        <taxon>Pacificimonas</taxon>
    </lineage>
</organism>
<comment type="caution">
    <text evidence="2">The sequence shown here is derived from an EMBL/GenBank/DDBJ whole genome shotgun (WGS) entry which is preliminary data.</text>
</comment>
<accession>M2U2D9</accession>
<name>M2U2D9_9SPHN</name>
<feature type="chain" id="PRO_5004026926" evidence="1">
    <location>
        <begin position="20"/>
        <end position="301"/>
    </location>
</feature>
<dbReference type="InterPro" id="IPR047111">
    <property type="entry name" value="YbaP-like"/>
</dbReference>
<proteinExistence type="predicted"/>
<gene>
    <name evidence="2" type="ORF">C725_2433</name>
</gene>
<dbReference type="Pfam" id="PF01963">
    <property type="entry name" value="TraB_PrgY_gumN"/>
    <property type="match status" value="1"/>
</dbReference>
<protein>
    <submittedName>
        <fullName evidence="2">GumN</fullName>
    </submittedName>
</protein>
<dbReference type="InterPro" id="IPR002816">
    <property type="entry name" value="TraB/PrgY/GumN_fam"/>
</dbReference>